<feature type="region of interest" description="Disordered" evidence="1">
    <location>
        <begin position="209"/>
        <end position="228"/>
    </location>
</feature>
<evidence type="ECO:0000313" key="4">
    <source>
        <dbReference type="Proteomes" id="UP000663828"/>
    </source>
</evidence>
<evidence type="ECO:0000256" key="1">
    <source>
        <dbReference type="SAM" id="MobiDB-lite"/>
    </source>
</evidence>
<protein>
    <submittedName>
        <fullName evidence="2">Uncharacterized protein</fullName>
    </submittedName>
</protein>
<dbReference type="EMBL" id="CAJNOR010002427">
    <property type="protein sequence ID" value="CAF1292858.1"/>
    <property type="molecule type" value="Genomic_DNA"/>
</dbReference>
<dbReference type="EMBL" id="CAJNOJ010001132">
    <property type="protein sequence ID" value="CAF1543660.1"/>
    <property type="molecule type" value="Genomic_DNA"/>
</dbReference>
<dbReference type="OrthoDB" id="10416866at2759"/>
<evidence type="ECO:0000313" key="2">
    <source>
        <dbReference type="EMBL" id="CAF1292858.1"/>
    </source>
</evidence>
<dbReference type="Proteomes" id="UP000663852">
    <property type="component" value="Unassembled WGS sequence"/>
</dbReference>
<dbReference type="Proteomes" id="UP000663828">
    <property type="component" value="Unassembled WGS sequence"/>
</dbReference>
<reference evidence="2" key="1">
    <citation type="submission" date="2021-02" db="EMBL/GenBank/DDBJ databases">
        <authorList>
            <person name="Nowell W R."/>
        </authorList>
    </citation>
    <scope>NUCLEOTIDE SEQUENCE</scope>
</reference>
<keyword evidence="4" id="KW-1185">Reference proteome</keyword>
<sequence>MISNTEIYERLQDLGLSPPMINEANRMYGLALIYNIEIDKSMDEDELQIDSQQVSGCSLHNDQRLVSPKSTFQLNWMDYTQNTKWDVQSGLRYAITQWEGEQNDIVVEFKRMRLSHTPTEDERILDTYFVLEHMIDQICEQRDIFHHDDIDDAELARLSEIFERQYYGYVTDTELVEAMDRLIITSNANNCNQNGDCLQATIRLTAEPDRFDRNDPQNLQDMDDDEYY</sequence>
<organism evidence="2 4">
    <name type="scientific">Adineta ricciae</name>
    <name type="common">Rotifer</name>
    <dbReference type="NCBI Taxonomy" id="249248"/>
    <lineage>
        <taxon>Eukaryota</taxon>
        <taxon>Metazoa</taxon>
        <taxon>Spiralia</taxon>
        <taxon>Gnathifera</taxon>
        <taxon>Rotifera</taxon>
        <taxon>Eurotatoria</taxon>
        <taxon>Bdelloidea</taxon>
        <taxon>Adinetida</taxon>
        <taxon>Adinetidae</taxon>
        <taxon>Adineta</taxon>
    </lineage>
</organism>
<name>A0A815D4M7_ADIRI</name>
<accession>A0A815D4M7</accession>
<comment type="caution">
    <text evidence="2">The sequence shown here is derived from an EMBL/GenBank/DDBJ whole genome shotgun (WGS) entry which is preliminary data.</text>
</comment>
<proteinExistence type="predicted"/>
<gene>
    <name evidence="3" type="ORF">EDS130_LOCUS45502</name>
    <name evidence="2" type="ORF">XAT740_LOCUS28434</name>
</gene>
<dbReference type="AlphaFoldDB" id="A0A815D4M7"/>
<evidence type="ECO:0000313" key="3">
    <source>
        <dbReference type="EMBL" id="CAF1543660.1"/>
    </source>
</evidence>